<reference evidence="1" key="1">
    <citation type="journal article" date="2007" name="PLoS Biol.">
        <title>Rate of evolution in brain-expressed genes in humans and other primates.</title>
        <authorList>
            <person name="Wang H.-Y."/>
            <person name="Chien H.-C."/>
            <person name="Osada N."/>
            <person name="Hashimoto K."/>
            <person name="Sugano S."/>
            <person name="Gojobori T."/>
            <person name="Chou C.-K."/>
            <person name="Tsai S.-F."/>
            <person name="Wu C.-I."/>
            <person name="Shen C.-K.J."/>
        </authorList>
    </citation>
    <scope>NUCLEOTIDE SEQUENCE</scope>
</reference>
<accession>I7GP85</accession>
<name>I7GP85_MACFA</name>
<protein>
    <submittedName>
        <fullName evidence="1">Macaca fascicularis brain cDNA clone: QmoA-11190, similar to human sideroflexin 1 (SFXN1), mRNA, RefSeq: NM_022754.4</fullName>
    </submittedName>
</protein>
<proteinExistence type="evidence at transcript level"/>
<dbReference type="EMBL" id="AB173926">
    <property type="protein sequence ID" value="BAE90988.1"/>
    <property type="molecule type" value="mRNA"/>
</dbReference>
<dbReference type="AlphaFoldDB" id="I7GP85"/>
<sequence>MRVTGRNVLYTILSTAVFSKGRNILATICIFVRGLLDDKICVIFPDIPLIYNFFIWQVEELFLEIVLEFNQQCFYFA</sequence>
<organism evidence="1">
    <name type="scientific">Macaca fascicularis</name>
    <name type="common">Crab-eating macaque</name>
    <name type="synonym">Cynomolgus monkey</name>
    <dbReference type="NCBI Taxonomy" id="9541"/>
    <lineage>
        <taxon>Eukaryota</taxon>
        <taxon>Metazoa</taxon>
        <taxon>Chordata</taxon>
        <taxon>Craniata</taxon>
        <taxon>Vertebrata</taxon>
        <taxon>Euteleostomi</taxon>
        <taxon>Mammalia</taxon>
        <taxon>Eutheria</taxon>
        <taxon>Euarchontoglires</taxon>
        <taxon>Primates</taxon>
        <taxon>Haplorrhini</taxon>
        <taxon>Catarrhini</taxon>
        <taxon>Cercopithecidae</taxon>
        <taxon>Cercopithecinae</taxon>
        <taxon>Macaca</taxon>
    </lineage>
</organism>
<evidence type="ECO:0000313" key="1">
    <source>
        <dbReference type="EMBL" id="BAE90988.1"/>
    </source>
</evidence>